<accession>A0A8S9Q8J1</accession>
<evidence type="ECO:0000313" key="2">
    <source>
        <dbReference type="EMBL" id="KAF3537371.1"/>
    </source>
</evidence>
<gene>
    <name evidence="2" type="ORF">F2Q69_00023250</name>
</gene>
<keyword evidence="1" id="KW-0812">Transmembrane</keyword>
<dbReference type="EMBL" id="QGKX02001290">
    <property type="protein sequence ID" value="KAF3537371.1"/>
    <property type="molecule type" value="Genomic_DNA"/>
</dbReference>
<sequence length="121" mass="13780">MLVAIGIGGGETRLRLCVSSFPLSLLTLFIVQLWYVTIERKRDLKHMARLAFSFSVFQSCGQKDLCLYYLMFETCLTLLLAFFLLLFSGFSKDTKKRRALRSMTASHLFLLGQTGLLDLGR</sequence>
<feature type="transmembrane region" description="Helical" evidence="1">
    <location>
        <begin position="12"/>
        <end position="35"/>
    </location>
</feature>
<name>A0A8S9Q8J1_BRACR</name>
<feature type="transmembrane region" description="Helical" evidence="1">
    <location>
        <begin position="67"/>
        <end position="87"/>
    </location>
</feature>
<proteinExistence type="predicted"/>
<keyword evidence="1" id="KW-0472">Membrane</keyword>
<evidence type="ECO:0000256" key="1">
    <source>
        <dbReference type="SAM" id="Phobius"/>
    </source>
</evidence>
<evidence type="ECO:0000313" key="3">
    <source>
        <dbReference type="Proteomes" id="UP000712600"/>
    </source>
</evidence>
<keyword evidence="1" id="KW-1133">Transmembrane helix</keyword>
<dbReference type="Proteomes" id="UP000712600">
    <property type="component" value="Unassembled WGS sequence"/>
</dbReference>
<dbReference type="AlphaFoldDB" id="A0A8S9Q8J1"/>
<organism evidence="2 3">
    <name type="scientific">Brassica cretica</name>
    <name type="common">Mustard</name>
    <dbReference type="NCBI Taxonomy" id="69181"/>
    <lineage>
        <taxon>Eukaryota</taxon>
        <taxon>Viridiplantae</taxon>
        <taxon>Streptophyta</taxon>
        <taxon>Embryophyta</taxon>
        <taxon>Tracheophyta</taxon>
        <taxon>Spermatophyta</taxon>
        <taxon>Magnoliopsida</taxon>
        <taxon>eudicotyledons</taxon>
        <taxon>Gunneridae</taxon>
        <taxon>Pentapetalae</taxon>
        <taxon>rosids</taxon>
        <taxon>malvids</taxon>
        <taxon>Brassicales</taxon>
        <taxon>Brassicaceae</taxon>
        <taxon>Brassiceae</taxon>
        <taxon>Brassica</taxon>
    </lineage>
</organism>
<protein>
    <submittedName>
        <fullName evidence="2">Uncharacterized protein</fullName>
    </submittedName>
</protein>
<reference evidence="2" key="1">
    <citation type="submission" date="2019-12" db="EMBL/GenBank/DDBJ databases">
        <title>Genome sequencing and annotation of Brassica cretica.</title>
        <authorList>
            <person name="Studholme D.J."/>
            <person name="Sarris P."/>
        </authorList>
    </citation>
    <scope>NUCLEOTIDE SEQUENCE</scope>
    <source>
        <strain evidence="2">PFS-109/04</strain>
        <tissue evidence="2">Leaf</tissue>
    </source>
</reference>
<comment type="caution">
    <text evidence="2">The sequence shown here is derived from an EMBL/GenBank/DDBJ whole genome shotgun (WGS) entry which is preliminary data.</text>
</comment>